<feature type="region of interest" description="Disordered" evidence="1">
    <location>
        <begin position="1"/>
        <end position="31"/>
    </location>
</feature>
<reference evidence="3" key="1">
    <citation type="journal article" date="2023" name="Mol. Phylogenet. Evol.">
        <title>Genome-scale phylogeny and comparative genomics of the fungal order Sordariales.</title>
        <authorList>
            <person name="Hensen N."/>
            <person name="Bonometti L."/>
            <person name="Westerberg I."/>
            <person name="Brannstrom I.O."/>
            <person name="Guillou S."/>
            <person name="Cros-Aarteil S."/>
            <person name="Calhoun S."/>
            <person name="Haridas S."/>
            <person name="Kuo A."/>
            <person name="Mondo S."/>
            <person name="Pangilinan J."/>
            <person name="Riley R."/>
            <person name="LaButti K."/>
            <person name="Andreopoulos B."/>
            <person name="Lipzen A."/>
            <person name="Chen C."/>
            <person name="Yan M."/>
            <person name="Daum C."/>
            <person name="Ng V."/>
            <person name="Clum A."/>
            <person name="Steindorff A."/>
            <person name="Ohm R.A."/>
            <person name="Martin F."/>
            <person name="Silar P."/>
            <person name="Natvig D.O."/>
            <person name="Lalanne C."/>
            <person name="Gautier V."/>
            <person name="Ament-Velasquez S.L."/>
            <person name="Kruys A."/>
            <person name="Hutchinson M.I."/>
            <person name="Powell A.J."/>
            <person name="Barry K."/>
            <person name="Miller A.N."/>
            <person name="Grigoriev I.V."/>
            <person name="Debuchy R."/>
            <person name="Gladieux P."/>
            <person name="Hiltunen Thoren M."/>
            <person name="Johannesson H."/>
        </authorList>
    </citation>
    <scope>NUCLEOTIDE SEQUENCE</scope>
    <source>
        <strain evidence="3">CBS 508.74</strain>
    </source>
</reference>
<feature type="domain" description="F-box" evidence="2">
    <location>
        <begin position="160"/>
        <end position="206"/>
    </location>
</feature>
<dbReference type="GO" id="GO:0031146">
    <property type="term" value="P:SCF-dependent proteasomal ubiquitin-dependent protein catabolic process"/>
    <property type="evidence" value="ECO:0007669"/>
    <property type="project" value="TreeGrafter"/>
</dbReference>
<dbReference type="InterPro" id="IPR006553">
    <property type="entry name" value="Leu-rich_rpt_Cys-con_subtyp"/>
</dbReference>
<feature type="compositionally biased region" description="Gly residues" evidence="1">
    <location>
        <begin position="672"/>
        <end position="692"/>
    </location>
</feature>
<dbReference type="GO" id="GO:0019005">
    <property type="term" value="C:SCF ubiquitin ligase complex"/>
    <property type="evidence" value="ECO:0007669"/>
    <property type="project" value="TreeGrafter"/>
</dbReference>
<feature type="compositionally biased region" description="Basic and acidic residues" evidence="1">
    <location>
        <begin position="661"/>
        <end position="670"/>
    </location>
</feature>
<evidence type="ECO:0000313" key="4">
    <source>
        <dbReference type="Proteomes" id="UP001302812"/>
    </source>
</evidence>
<dbReference type="SMART" id="SM00367">
    <property type="entry name" value="LRR_CC"/>
    <property type="match status" value="8"/>
</dbReference>
<evidence type="ECO:0000259" key="2">
    <source>
        <dbReference type="PROSITE" id="PS50181"/>
    </source>
</evidence>
<dbReference type="SUPFAM" id="SSF81383">
    <property type="entry name" value="F-box domain"/>
    <property type="match status" value="1"/>
</dbReference>
<name>A0AAN6TGP4_9PEZI</name>
<dbReference type="RefSeq" id="XP_064671677.1">
    <property type="nucleotide sequence ID" value="XM_064813535.1"/>
</dbReference>
<dbReference type="Gene3D" id="1.20.1280.50">
    <property type="match status" value="1"/>
</dbReference>
<gene>
    <name evidence="3" type="ORF">N656DRAFT_767132</name>
</gene>
<evidence type="ECO:0000256" key="1">
    <source>
        <dbReference type="SAM" id="MobiDB-lite"/>
    </source>
</evidence>
<evidence type="ECO:0000313" key="3">
    <source>
        <dbReference type="EMBL" id="KAK4114107.1"/>
    </source>
</evidence>
<comment type="caution">
    <text evidence="3">The sequence shown here is derived from an EMBL/GenBank/DDBJ whole genome shotgun (WGS) entry which is preliminary data.</text>
</comment>
<dbReference type="PROSITE" id="PS50181">
    <property type="entry name" value="FBOX"/>
    <property type="match status" value="1"/>
</dbReference>
<dbReference type="SUPFAM" id="SSF52047">
    <property type="entry name" value="RNI-like"/>
    <property type="match status" value="1"/>
</dbReference>
<organism evidence="3 4">
    <name type="scientific">Canariomyces notabilis</name>
    <dbReference type="NCBI Taxonomy" id="2074819"/>
    <lineage>
        <taxon>Eukaryota</taxon>
        <taxon>Fungi</taxon>
        <taxon>Dikarya</taxon>
        <taxon>Ascomycota</taxon>
        <taxon>Pezizomycotina</taxon>
        <taxon>Sordariomycetes</taxon>
        <taxon>Sordariomycetidae</taxon>
        <taxon>Sordariales</taxon>
        <taxon>Chaetomiaceae</taxon>
        <taxon>Canariomyces</taxon>
    </lineage>
</organism>
<proteinExistence type="predicted"/>
<dbReference type="Proteomes" id="UP001302812">
    <property type="component" value="Unassembled WGS sequence"/>
</dbReference>
<dbReference type="InterPro" id="IPR032675">
    <property type="entry name" value="LRR_dom_sf"/>
</dbReference>
<sequence length="706" mass="76033">MDDSDVIQPLPDTPQSPGVQDGALSGDGGIENEAEARLKKGGRQRLLRGLQRISSSPSLTRSGRPRAASSPYSLSGTLSCVSLASTASPFGQPSAGSYFSQTFTANSSGTGASTPASPMVEQCQDDEAECELPNRRVECAMAAPTTVSVPMALRKKTKAVDIWSGIPLELKIHVLSFLRPKELVRASRVSKGFYELCFDGQLWTSLDASEFYREIPAESLAKIIQSAGPFVKDLNLRGCVQVEHYKRAEVIVNACRNLINATLEGCRNLQRSTLHSLLKANEKLAILNLTGLAAVNNATCKIIAHSCPQLEVFNVSWCKQMDARGIKFVVEGCPKLKDLRAGEVKGFSNTDVAEVIFKTNRLERLVLAGCEELNDVALKTMIHGPDPEIDCLTDRPVVPPRKLRHLDLTRCSQLTDNGAKALGYLVPDLEGLQLSGVSQLTDSALEPILASTPRLTHLELEDLSELTNGLLSQHLAKAPCAPYLEHLSISYCENLGDPGMLPVMRSCTRLKTVFMDNTRISDLVLAEAAAMVRERSNSASRPPSLPFVGLSLVVYDCPHVTWTGVREVLSRNAEAATRARKGKAAAASCPAASARPPAEVISLKCFYGWQQTVDEHTKRVLRGDVAAADRLERKWADYMQANEEAGVSGAAGRRRRRRRAREAQQLHEEEGGAGGAGGSGAGGAGSGPGAGGRGRRRARTTGCLVM</sequence>
<keyword evidence="4" id="KW-1185">Reference proteome</keyword>
<dbReference type="EMBL" id="MU853337">
    <property type="protein sequence ID" value="KAK4114107.1"/>
    <property type="molecule type" value="Genomic_DNA"/>
</dbReference>
<dbReference type="Pfam" id="PF12937">
    <property type="entry name" value="F-box-like"/>
    <property type="match status" value="1"/>
</dbReference>
<dbReference type="Pfam" id="PF13516">
    <property type="entry name" value="LRR_6"/>
    <property type="match status" value="2"/>
</dbReference>
<dbReference type="GeneID" id="89937660"/>
<dbReference type="InterPro" id="IPR036047">
    <property type="entry name" value="F-box-like_dom_sf"/>
</dbReference>
<dbReference type="Gene3D" id="3.80.10.10">
    <property type="entry name" value="Ribonuclease Inhibitor"/>
    <property type="match status" value="2"/>
</dbReference>
<feature type="region of interest" description="Disordered" evidence="1">
    <location>
        <begin position="54"/>
        <end position="73"/>
    </location>
</feature>
<dbReference type="AlphaFoldDB" id="A0AAN6TGP4"/>
<reference evidence="3" key="2">
    <citation type="submission" date="2023-05" db="EMBL/GenBank/DDBJ databases">
        <authorList>
            <consortium name="Lawrence Berkeley National Laboratory"/>
            <person name="Steindorff A."/>
            <person name="Hensen N."/>
            <person name="Bonometti L."/>
            <person name="Westerberg I."/>
            <person name="Brannstrom I.O."/>
            <person name="Guillou S."/>
            <person name="Cros-Aarteil S."/>
            <person name="Calhoun S."/>
            <person name="Haridas S."/>
            <person name="Kuo A."/>
            <person name="Mondo S."/>
            <person name="Pangilinan J."/>
            <person name="Riley R."/>
            <person name="Labutti K."/>
            <person name="Andreopoulos B."/>
            <person name="Lipzen A."/>
            <person name="Chen C."/>
            <person name="Yanf M."/>
            <person name="Daum C."/>
            <person name="Ng V."/>
            <person name="Clum A."/>
            <person name="Ohm R."/>
            <person name="Martin F."/>
            <person name="Silar P."/>
            <person name="Natvig D."/>
            <person name="Lalanne C."/>
            <person name="Gautier V."/>
            <person name="Ament-Velasquez S.L."/>
            <person name="Kruys A."/>
            <person name="Hutchinson M.I."/>
            <person name="Powell A.J."/>
            <person name="Barry K."/>
            <person name="Miller A.N."/>
            <person name="Grigoriev I.V."/>
            <person name="Debuchy R."/>
            <person name="Gladieux P."/>
            <person name="Thoren M.H."/>
            <person name="Johannesson H."/>
        </authorList>
    </citation>
    <scope>NUCLEOTIDE SEQUENCE</scope>
    <source>
        <strain evidence="3">CBS 508.74</strain>
    </source>
</reference>
<dbReference type="SMART" id="SM00256">
    <property type="entry name" value="FBOX"/>
    <property type="match status" value="1"/>
</dbReference>
<dbReference type="InterPro" id="IPR001611">
    <property type="entry name" value="Leu-rich_rpt"/>
</dbReference>
<dbReference type="InterPro" id="IPR001810">
    <property type="entry name" value="F-box_dom"/>
</dbReference>
<accession>A0AAN6TGP4</accession>
<protein>
    <submittedName>
        <fullName evidence="3">RNI-like protein</fullName>
    </submittedName>
</protein>
<dbReference type="PANTHER" id="PTHR13318">
    <property type="entry name" value="PARTNER OF PAIRED, ISOFORM B-RELATED"/>
    <property type="match status" value="1"/>
</dbReference>
<feature type="region of interest" description="Disordered" evidence="1">
    <location>
        <begin position="644"/>
        <end position="706"/>
    </location>
</feature>